<dbReference type="RefSeq" id="WP_120572299.1">
    <property type="nucleotide sequence ID" value="NZ_CP024087.1"/>
</dbReference>
<name>A0A386WQX5_9ACTN</name>
<feature type="compositionally biased region" description="Polar residues" evidence="1">
    <location>
        <begin position="54"/>
        <end position="64"/>
    </location>
</feature>
<reference evidence="3 4" key="1">
    <citation type="submission" date="2017-10" db="EMBL/GenBank/DDBJ databases">
        <title>Integration of genomic and chemical information greatly accelerates assignment of the full stereostructure of myelolactone, a potent inhibitor of myeloma from a marine-derived Micromonospora.</title>
        <authorList>
            <person name="Kim M.C."/>
            <person name="Machado H."/>
            <person name="Jensen P.R."/>
            <person name="Fenical W."/>
        </authorList>
    </citation>
    <scope>NUCLEOTIDE SEQUENCE [LARGE SCALE GENOMIC DNA]</scope>
    <source>
        <strain evidence="3 4">CNY-010</strain>
    </source>
</reference>
<protein>
    <submittedName>
        <fullName evidence="3">Uncharacterized protein</fullName>
    </submittedName>
</protein>
<dbReference type="KEGG" id="mtua:CSH63_24735"/>
<proteinExistence type="predicted"/>
<gene>
    <name evidence="3" type="ORF">CSH63_24735</name>
</gene>
<evidence type="ECO:0000313" key="3">
    <source>
        <dbReference type="EMBL" id="AYF30591.1"/>
    </source>
</evidence>
<sequence length="158" mass="17650">MLTIAAAQEPARGWGGPVAILVAVAAFLLIAGVHYAWQERQALRSPTDEDDTDTGVNAQVSAVSDTDDTDRDTGWWGRIVEHRGRRIRVDELPRDHDVDLDLAEPETAPETLETAVDRMDRQGVQYMDIVRRVMEVYGVSEATAKRRIREVRAVRRGG</sequence>
<dbReference type="Proteomes" id="UP000267804">
    <property type="component" value="Chromosome"/>
</dbReference>
<evidence type="ECO:0000256" key="1">
    <source>
        <dbReference type="SAM" id="MobiDB-lite"/>
    </source>
</evidence>
<dbReference type="AlphaFoldDB" id="A0A386WQX5"/>
<keyword evidence="2" id="KW-0812">Transmembrane</keyword>
<evidence type="ECO:0000313" key="4">
    <source>
        <dbReference type="Proteomes" id="UP000267804"/>
    </source>
</evidence>
<dbReference type="EMBL" id="CP024087">
    <property type="protein sequence ID" value="AYF30591.1"/>
    <property type="molecule type" value="Genomic_DNA"/>
</dbReference>
<feature type="region of interest" description="Disordered" evidence="1">
    <location>
        <begin position="44"/>
        <end position="69"/>
    </location>
</feature>
<accession>A0A386WQX5</accession>
<evidence type="ECO:0000256" key="2">
    <source>
        <dbReference type="SAM" id="Phobius"/>
    </source>
</evidence>
<keyword evidence="2" id="KW-1133">Transmembrane helix</keyword>
<feature type="transmembrane region" description="Helical" evidence="2">
    <location>
        <begin position="18"/>
        <end position="37"/>
    </location>
</feature>
<organism evidence="3 4">
    <name type="scientific">Micromonospora tulbaghiae</name>
    <dbReference type="NCBI Taxonomy" id="479978"/>
    <lineage>
        <taxon>Bacteria</taxon>
        <taxon>Bacillati</taxon>
        <taxon>Actinomycetota</taxon>
        <taxon>Actinomycetes</taxon>
        <taxon>Micromonosporales</taxon>
        <taxon>Micromonosporaceae</taxon>
        <taxon>Micromonospora</taxon>
    </lineage>
</organism>
<keyword evidence="2" id="KW-0472">Membrane</keyword>